<comment type="caution">
    <text evidence="2">The sequence shown here is derived from an EMBL/GenBank/DDBJ whole genome shotgun (WGS) entry which is preliminary data.</text>
</comment>
<organism evidence="2 3">
    <name type="scientific">Rhodococcus indonesiensis</name>
    <dbReference type="NCBI Taxonomy" id="3055869"/>
    <lineage>
        <taxon>Bacteria</taxon>
        <taxon>Bacillati</taxon>
        <taxon>Actinomycetota</taxon>
        <taxon>Actinomycetes</taxon>
        <taxon>Mycobacteriales</taxon>
        <taxon>Nocardiaceae</taxon>
        <taxon>Rhodococcus</taxon>
    </lineage>
</organism>
<dbReference type="Proteomes" id="UP001233164">
    <property type="component" value="Unassembled WGS sequence"/>
</dbReference>
<proteinExistence type="predicted"/>
<evidence type="ECO:0000256" key="1">
    <source>
        <dbReference type="SAM" id="MobiDB-lite"/>
    </source>
</evidence>
<gene>
    <name evidence="2" type="ORF">QT969_15580</name>
</gene>
<sequence>MTGPVDRDAARLRLQIGEASAALLRLQGASPAAATALVRLVQVIAAEAARTPRFAHALASALAATGETPTPAAPAPRKAPAARRGKRAPGPFDPFAAFRDGGEIGLREKLAPLDVEQLKDIVAEHAMDYDRLAMRWRTPKKLQDRIVERVKALTTKGDAFR</sequence>
<feature type="region of interest" description="Disordered" evidence="1">
    <location>
        <begin position="65"/>
        <end position="96"/>
    </location>
</feature>
<name>A0ABT7RQ21_9NOCA</name>
<dbReference type="EMBL" id="JAUBOF010000054">
    <property type="protein sequence ID" value="MDM7489702.1"/>
    <property type="molecule type" value="Genomic_DNA"/>
</dbReference>
<evidence type="ECO:0000313" key="2">
    <source>
        <dbReference type="EMBL" id="MDM7489702.1"/>
    </source>
</evidence>
<evidence type="ECO:0000313" key="3">
    <source>
        <dbReference type="Proteomes" id="UP001233164"/>
    </source>
</evidence>
<feature type="compositionally biased region" description="Low complexity" evidence="1">
    <location>
        <begin position="65"/>
        <end position="79"/>
    </location>
</feature>
<protein>
    <submittedName>
        <fullName evidence="2">Uncharacterized protein</fullName>
    </submittedName>
</protein>
<reference evidence="2 3" key="1">
    <citation type="submission" date="2023-06" db="EMBL/GenBank/DDBJ databases">
        <title>Rhodococcus indonesiensis sp. nov a new member of the Rhodococcus ruber lineage isolated from a sediment of neutral hot spring.</title>
        <authorList>
            <person name="Kusuma A.B."/>
            <person name="Fenylestari G."/>
            <person name="Ammar F."/>
            <person name="Nouioui I."/>
            <person name="Goodfellow M."/>
        </authorList>
    </citation>
    <scope>NUCLEOTIDE SEQUENCE [LARGE SCALE GENOMIC DNA]</scope>
    <source>
        <strain evidence="2 3">CSLK01-03</strain>
    </source>
</reference>
<keyword evidence="3" id="KW-1185">Reference proteome</keyword>
<accession>A0ABT7RQ21</accession>
<dbReference type="RefSeq" id="WP_289379795.1">
    <property type="nucleotide sequence ID" value="NZ_JAUBOF010000054.1"/>
</dbReference>